<dbReference type="AlphaFoldDB" id="U5G2X2"/>
<gene>
    <name evidence="1" type="ORF">POPTR_010G226050v4</name>
</gene>
<dbReference type="Proteomes" id="UP000006729">
    <property type="component" value="Chromosome 10"/>
</dbReference>
<dbReference type="EMBL" id="CM009299">
    <property type="protein sequence ID" value="PNT18157.2"/>
    <property type="molecule type" value="Genomic_DNA"/>
</dbReference>
<name>U5G2X2_POPTR</name>
<accession>U5G2X2</accession>
<dbReference type="PANTHER" id="PTHR36619:SF3">
    <property type="entry name" value="TRANSMEMBRANE PROTEIN"/>
    <property type="match status" value="1"/>
</dbReference>
<evidence type="ECO:0000313" key="2">
    <source>
        <dbReference type="Proteomes" id="UP000006729"/>
    </source>
</evidence>
<dbReference type="eggNOG" id="ENOG502SFJG">
    <property type="taxonomic scope" value="Eukaryota"/>
</dbReference>
<sequence length="134" mass="15759">MENRNGYALNSIERLLSWEYVIMIHEHNILPALWHMESNRHQGDVHMSPFPFEYYKFGWQSAIINKVPFKLPFLTLRFLHESEASSFDLMKTSMILLMLSHYLPRDSQHSSLYKNLVLISTTHCVMLTFIASPS</sequence>
<proteinExistence type="predicted"/>
<dbReference type="HOGENOM" id="CLU_173612_0_0_1"/>
<comment type="caution">
    <text evidence="1">The sequence shown here is derived from an EMBL/GenBank/DDBJ whole genome shotgun (WGS) entry which is preliminary data.</text>
</comment>
<keyword evidence="2" id="KW-1185">Reference proteome</keyword>
<protein>
    <submittedName>
        <fullName evidence="1">Uncharacterized protein</fullName>
    </submittedName>
</protein>
<reference evidence="1 2" key="1">
    <citation type="journal article" date="2006" name="Science">
        <title>The genome of black cottonwood, Populus trichocarpa (Torr. &amp; Gray).</title>
        <authorList>
            <person name="Tuskan G.A."/>
            <person name="Difazio S."/>
            <person name="Jansson S."/>
            <person name="Bohlmann J."/>
            <person name="Grigoriev I."/>
            <person name="Hellsten U."/>
            <person name="Putnam N."/>
            <person name="Ralph S."/>
            <person name="Rombauts S."/>
            <person name="Salamov A."/>
            <person name="Schein J."/>
            <person name="Sterck L."/>
            <person name="Aerts A."/>
            <person name="Bhalerao R.R."/>
            <person name="Bhalerao R.P."/>
            <person name="Blaudez D."/>
            <person name="Boerjan W."/>
            <person name="Brun A."/>
            <person name="Brunner A."/>
            <person name="Busov V."/>
            <person name="Campbell M."/>
            <person name="Carlson J."/>
            <person name="Chalot M."/>
            <person name="Chapman J."/>
            <person name="Chen G.L."/>
            <person name="Cooper D."/>
            <person name="Coutinho P.M."/>
            <person name="Couturier J."/>
            <person name="Covert S."/>
            <person name="Cronk Q."/>
            <person name="Cunningham R."/>
            <person name="Davis J."/>
            <person name="Degroeve S."/>
            <person name="Dejardin A."/>
            <person name="Depamphilis C."/>
            <person name="Detter J."/>
            <person name="Dirks B."/>
            <person name="Dubchak I."/>
            <person name="Duplessis S."/>
            <person name="Ehlting J."/>
            <person name="Ellis B."/>
            <person name="Gendler K."/>
            <person name="Goodstein D."/>
            <person name="Gribskov M."/>
            <person name="Grimwood J."/>
            <person name="Groover A."/>
            <person name="Gunter L."/>
            <person name="Hamberger B."/>
            <person name="Heinze B."/>
            <person name="Helariutta Y."/>
            <person name="Henrissat B."/>
            <person name="Holligan D."/>
            <person name="Holt R."/>
            <person name="Huang W."/>
            <person name="Islam-Faridi N."/>
            <person name="Jones S."/>
            <person name="Jones-Rhoades M."/>
            <person name="Jorgensen R."/>
            <person name="Joshi C."/>
            <person name="Kangasjarvi J."/>
            <person name="Karlsson J."/>
            <person name="Kelleher C."/>
            <person name="Kirkpatrick R."/>
            <person name="Kirst M."/>
            <person name="Kohler A."/>
            <person name="Kalluri U."/>
            <person name="Larimer F."/>
            <person name="Leebens-Mack J."/>
            <person name="Leple J.C."/>
            <person name="Locascio P."/>
            <person name="Lou Y."/>
            <person name="Lucas S."/>
            <person name="Martin F."/>
            <person name="Montanini B."/>
            <person name="Napoli C."/>
            <person name="Nelson D.R."/>
            <person name="Nelson C."/>
            <person name="Nieminen K."/>
            <person name="Nilsson O."/>
            <person name="Pereda V."/>
            <person name="Peter G."/>
            <person name="Philippe R."/>
            <person name="Pilate G."/>
            <person name="Poliakov A."/>
            <person name="Razumovskaya J."/>
            <person name="Richardson P."/>
            <person name="Rinaldi C."/>
            <person name="Ritland K."/>
            <person name="Rouze P."/>
            <person name="Ryaboy D."/>
            <person name="Schmutz J."/>
            <person name="Schrader J."/>
            <person name="Segerman B."/>
            <person name="Shin H."/>
            <person name="Siddiqui A."/>
            <person name="Sterky F."/>
            <person name="Terry A."/>
            <person name="Tsai C.J."/>
            <person name="Uberbacher E."/>
            <person name="Unneberg P."/>
            <person name="Vahala J."/>
            <person name="Wall K."/>
            <person name="Wessler S."/>
            <person name="Yang G."/>
            <person name="Yin T."/>
            <person name="Douglas C."/>
            <person name="Marra M."/>
            <person name="Sandberg G."/>
            <person name="Van de Peer Y."/>
            <person name="Rokhsar D."/>
        </authorList>
    </citation>
    <scope>NUCLEOTIDE SEQUENCE [LARGE SCALE GENOMIC DNA]</scope>
    <source>
        <strain evidence="2">cv. Nisqually</strain>
    </source>
</reference>
<organism evidence="1 2">
    <name type="scientific">Populus trichocarpa</name>
    <name type="common">Western balsam poplar</name>
    <name type="synonym">Populus balsamifera subsp. trichocarpa</name>
    <dbReference type="NCBI Taxonomy" id="3694"/>
    <lineage>
        <taxon>Eukaryota</taxon>
        <taxon>Viridiplantae</taxon>
        <taxon>Streptophyta</taxon>
        <taxon>Embryophyta</taxon>
        <taxon>Tracheophyta</taxon>
        <taxon>Spermatophyta</taxon>
        <taxon>Magnoliopsida</taxon>
        <taxon>eudicotyledons</taxon>
        <taxon>Gunneridae</taxon>
        <taxon>Pentapetalae</taxon>
        <taxon>rosids</taxon>
        <taxon>fabids</taxon>
        <taxon>Malpighiales</taxon>
        <taxon>Salicaceae</taxon>
        <taxon>Saliceae</taxon>
        <taxon>Populus</taxon>
    </lineage>
</organism>
<dbReference type="InParanoid" id="U5G2X2"/>
<evidence type="ECO:0000313" key="1">
    <source>
        <dbReference type="EMBL" id="PNT18157.2"/>
    </source>
</evidence>
<dbReference type="PANTHER" id="PTHR36619">
    <property type="entry name" value="OS04G0208900 PROTEIN"/>
    <property type="match status" value="1"/>
</dbReference>